<evidence type="ECO:0000259" key="1">
    <source>
        <dbReference type="SMART" id="SM00563"/>
    </source>
</evidence>
<protein>
    <submittedName>
        <fullName evidence="2">Glycerol acyltransferase</fullName>
    </submittedName>
</protein>
<reference evidence="2 3" key="1">
    <citation type="submission" date="2019-08" db="EMBL/GenBank/DDBJ databases">
        <title>Pedobacter sp. nov., isolated from Han river, South Korea.</title>
        <authorList>
            <person name="Lee D.-H."/>
            <person name="Kim Y.-S."/>
            <person name="Hwang E.-M."/>
            <person name="Le Tran T.C."/>
            <person name="Cha C.-J."/>
        </authorList>
    </citation>
    <scope>NUCLEOTIDE SEQUENCE [LARGE SCALE GENOMIC DNA]</scope>
    <source>
        <strain evidence="2 3">CJ43</strain>
    </source>
</reference>
<dbReference type="Pfam" id="PF01553">
    <property type="entry name" value="Acyltransferase"/>
    <property type="match status" value="1"/>
</dbReference>
<keyword evidence="2" id="KW-0012">Acyltransferase</keyword>
<dbReference type="SMART" id="SM00563">
    <property type="entry name" value="PlsC"/>
    <property type="match status" value="1"/>
</dbReference>
<dbReference type="AlphaFoldDB" id="A0A5C0VMS3"/>
<organism evidence="2 3">
    <name type="scientific">Pedobacter aquae</name>
    <dbReference type="NCBI Taxonomy" id="2605747"/>
    <lineage>
        <taxon>Bacteria</taxon>
        <taxon>Pseudomonadati</taxon>
        <taxon>Bacteroidota</taxon>
        <taxon>Sphingobacteriia</taxon>
        <taxon>Sphingobacteriales</taxon>
        <taxon>Sphingobacteriaceae</taxon>
        <taxon>Pedobacter</taxon>
    </lineage>
</organism>
<keyword evidence="2" id="KW-0808">Transferase</keyword>
<feature type="domain" description="Phospholipid/glycerol acyltransferase" evidence="1">
    <location>
        <begin position="44"/>
        <end position="157"/>
    </location>
</feature>
<dbReference type="RefSeq" id="WP_149075633.1">
    <property type="nucleotide sequence ID" value="NZ_CP043329.1"/>
</dbReference>
<proteinExistence type="predicted"/>
<evidence type="ECO:0000313" key="2">
    <source>
        <dbReference type="EMBL" id="QEK52963.1"/>
    </source>
</evidence>
<keyword evidence="3" id="KW-1185">Reference proteome</keyword>
<evidence type="ECO:0000313" key="3">
    <source>
        <dbReference type="Proteomes" id="UP000323653"/>
    </source>
</evidence>
<sequence length="218" mass="25924">MIIKAKPLPRPIFMAAARLLMWFMKKRFNKMIIHDVALQNNSSYLLMCNHLGFWDGFWACYLSYYAINPKQRLHGFYFMILKKQLQKNLWMRFFGGFSIVPHSKTYIESMEYAAEILSKPGNLLMMYPQGNIESQYVRHIALKDGICKLLPMVKGKCQLLWSSNLTEYFESLKPSVYFHMLDCGSPQDFHFEELQKKINQHHQQAIKKHFRFTEEKHP</sequence>
<dbReference type="EMBL" id="CP043329">
    <property type="protein sequence ID" value="QEK52963.1"/>
    <property type="molecule type" value="Genomic_DNA"/>
</dbReference>
<dbReference type="GO" id="GO:0016746">
    <property type="term" value="F:acyltransferase activity"/>
    <property type="evidence" value="ECO:0007669"/>
    <property type="project" value="UniProtKB-KW"/>
</dbReference>
<dbReference type="SUPFAM" id="SSF69593">
    <property type="entry name" value="Glycerol-3-phosphate (1)-acyltransferase"/>
    <property type="match status" value="1"/>
</dbReference>
<gene>
    <name evidence="2" type="ORF">FYC62_15755</name>
</gene>
<name>A0A5C0VMS3_9SPHI</name>
<dbReference type="KEGG" id="pej:FYC62_15755"/>
<accession>A0A5C0VMS3</accession>
<dbReference type="InterPro" id="IPR002123">
    <property type="entry name" value="Plipid/glycerol_acylTrfase"/>
</dbReference>
<dbReference type="Proteomes" id="UP000323653">
    <property type="component" value="Chromosome"/>
</dbReference>